<comment type="caution">
    <text evidence="2">The sequence shown here is derived from an EMBL/GenBank/DDBJ whole genome shotgun (WGS) entry which is preliminary data.</text>
</comment>
<evidence type="ECO:0000313" key="2">
    <source>
        <dbReference type="EMBL" id="MFC7090796.1"/>
    </source>
</evidence>
<reference evidence="3" key="1">
    <citation type="journal article" date="2019" name="Int. J. Syst. Evol. Microbiol.">
        <title>The Global Catalogue of Microorganisms (GCM) 10K type strain sequencing project: providing services to taxonomists for standard genome sequencing and annotation.</title>
        <authorList>
            <consortium name="The Broad Institute Genomics Platform"/>
            <consortium name="The Broad Institute Genome Sequencing Center for Infectious Disease"/>
            <person name="Wu L."/>
            <person name="Ma J."/>
        </authorList>
    </citation>
    <scope>NUCLEOTIDE SEQUENCE [LARGE SCALE GENOMIC DNA]</scope>
    <source>
        <strain evidence="3">CGMCC 1.13666</strain>
    </source>
</reference>
<evidence type="ECO:0000256" key="1">
    <source>
        <dbReference type="SAM" id="MobiDB-lite"/>
    </source>
</evidence>
<dbReference type="RefSeq" id="WP_346063316.1">
    <property type="nucleotide sequence ID" value="NZ_BAAADR010000017.1"/>
</dbReference>
<keyword evidence="3" id="KW-1185">Reference proteome</keyword>
<protein>
    <submittedName>
        <fullName evidence="2">Uncharacterized protein</fullName>
    </submittedName>
</protein>
<gene>
    <name evidence="2" type="ORF">ACFQH5_14675</name>
</gene>
<proteinExistence type="predicted"/>
<feature type="region of interest" description="Disordered" evidence="1">
    <location>
        <begin position="1"/>
        <end position="40"/>
    </location>
</feature>
<name>A0ABW2F152_9GAMM</name>
<sequence length="40" mass="4458">MTTEQPFRESLHPVTLNIGQASVDFSDPTEPHRPPVAAKR</sequence>
<evidence type="ECO:0000313" key="3">
    <source>
        <dbReference type="Proteomes" id="UP001596411"/>
    </source>
</evidence>
<dbReference type="Proteomes" id="UP001596411">
    <property type="component" value="Unassembled WGS sequence"/>
</dbReference>
<organism evidence="2 3">
    <name type="scientific">Halomonas salifodinae</name>
    <dbReference type="NCBI Taxonomy" id="438745"/>
    <lineage>
        <taxon>Bacteria</taxon>
        <taxon>Pseudomonadati</taxon>
        <taxon>Pseudomonadota</taxon>
        <taxon>Gammaproteobacteria</taxon>
        <taxon>Oceanospirillales</taxon>
        <taxon>Halomonadaceae</taxon>
        <taxon>Halomonas</taxon>
    </lineage>
</organism>
<dbReference type="EMBL" id="JBHSZP010000028">
    <property type="protein sequence ID" value="MFC7090796.1"/>
    <property type="molecule type" value="Genomic_DNA"/>
</dbReference>
<feature type="compositionally biased region" description="Basic and acidic residues" evidence="1">
    <location>
        <begin position="1"/>
        <end position="11"/>
    </location>
</feature>
<accession>A0ABW2F152</accession>